<dbReference type="PANTHER" id="PTHR11082:SF5">
    <property type="entry name" value="TRNA-DIHYDROURIDINE(16_17) SYNTHASE [NAD(P)(+)]-LIKE"/>
    <property type="match status" value="1"/>
</dbReference>
<keyword evidence="20" id="KW-1185">Reference proteome</keyword>
<dbReference type="PANTHER" id="PTHR11082">
    <property type="entry name" value="TRNA-DIHYDROURIDINE SYNTHASE"/>
    <property type="match status" value="1"/>
</dbReference>
<comment type="similarity">
    <text evidence="9">Belongs to the Dus family. Dus1 subfamily.</text>
</comment>
<dbReference type="InterPro" id="IPR013785">
    <property type="entry name" value="Aldolase_TIM"/>
</dbReference>
<evidence type="ECO:0000256" key="5">
    <source>
        <dbReference type="ARBA" id="ARBA00022694"/>
    </source>
</evidence>
<comment type="catalytic activity">
    <reaction evidence="14">
        <text>5,6-dihydrouridine(16) in tRNA + NAD(+) = uridine(16) in tRNA + NADH + H(+)</text>
        <dbReference type="Rhea" id="RHEA:53380"/>
        <dbReference type="Rhea" id="RHEA-COMP:13543"/>
        <dbReference type="Rhea" id="RHEA-COMP:13544"/>
        <dbReference type="ChEBI" id="CHEBI:15378"/>
        <dbReference type="ChEBI" id="CHEBI:57540"/>
        <dbReference type="ChEBI" id="CHEBI:57945"/>
        <dbReference type="ChEBI" id="CHEBI:65315"/>
        <dbReference type="ChEBI" id="CHEBI:74443"/>
        <dbReference type="EC" id="1.3.1.88"/>
    </reaction>
    <physiologicalReaction direction="right-to-left" evidence="14">
        <dbReference type="Rhea" id="RHEA:53382"/>
    </physiologicalReaction>
</comment>
<dbReference type="KEGG" id="bnn:FOA43_000210"/>
<evidence type="ECO:0000256" key="17">
    <source>
        <dbReference type="SAM" id="MobiDB-lite"/>
    </source>
</evidence>
<dbReference type="GO" id="GO:0006397">
    <property type="term" value="P:mRNA processing"/>
    <property type="evidence" value="ECO:0007669"/>
    <property type="project" value="UniProtKB-KW"/>
</dbReference>
<dbReference type="GO" id="GO:0050660">
    <property type="term" value="F:flavin adenine dinucleotide binding"/>
    <property type="evidence" value="ECO:0007669"/>
    <property type="project" value="InterPro"/>
</dbReference>
<comment type="catalytic activity">
    <reaction evidence="11">
        <text>5,6-dihydrouridine(17) in tRNA + NAD(+) = uridine(17) in tRNA + NADH + H(+)</text>
        <dbReference type="Rhea" id="RHEA:53372"/>
        <dbReference type="Rhea" id="RHEA-COMP:13541"/>
        <dbReference type="Rhea" id="RHEA-COMP:13542"/>
        <dbReference type="ChEBI" id="CHEBI:15378"/>
        <dbReference type="ChEBI" id="CHEBI:57540"/>
        <dbReference type="ChEBI" id="CHEBI:57945"/>
        <dbReference type="ChEBI" id="CHEBI:65315"/>
        <dbReference type="ChEBI" id="CHEBI:74443"/>
        <dbReference type="EC" id="1.3.1.88"/>
    </reaction>
    <physiologicalReaction direction="right-to-left" evidence="11">
        <dbReference type="Rhea" id="RHEA:53374"/>
    </physiologicalReaction>
</comment>
<keyword evidence="8" id="KW-0520">NAD</keyword>
<evidence type="ECO:0000256" key="2">
    <source>
        <dbReference type="ARBA" id="ARBA00022630"/>
    </source>
</evidence>
<dbReference type="EMBL" id="CP064812">
    <property type="protein sequence ID" value="QPG72907.1"/>
    <property type="molecule type" value="Genomic_DNA"/>
</dbReference>
<dbReference type="Pfam" id="PF01207">
    <property type="entry name" value="Dus"/>
    <property type="match status" value="1"/>
</dbReference>
<evidence type="ECO:0000313" key="20">
    <source>
        <dbReference type="Proteomes" id="UP000662931"/>
    </source>
</evidence>
<dbReference type="CDD" id="cd02801">
    <property type="entry name" value="DUS_like_FMN"/>
    <property type="match status" value="1"/>
</dbReference>
<evidence type="ECO:0000256" key="9">
    <source>
        <dbReference type="ARBA" id="ARBA00038313"/>
    </source>
</evidence>
<evidence type="ECO:0000259" key="18">
    <source>
        <dbReference type="Pfam" id="PF01207"/>
    </source>
</evidence>
<dbReference type="InterPro" id="IPR018517">
    <property type="entry name" value="tRNA_hU_synthase_CS"/>
</dbReference>
<evidence type="ECO:0000256" key="8">
    <source>
        <dbReference type="ARBA" id="ARBA00023027"/>
    </source>
</evidence>
<reference evidence="19" key="1">
    <citation type="submission" date="2020-10" db="EMBL/GenBank/DDBJ databases">
        <authorList>
            <person name="Roach M.J.R."/>
        </authorList>
    </citation>
    <scope>NUCLEOTIDE SEQUENCE</scope>
    <source>
        <strain evidence="19">CBS 1945</strain>
    </source>
</reference>
<gene>
    <name evidence="19" type="ORF">FOA43_000210</name>
</gene>
<evidence type="ECO:0000256" key="11">
    <source>
        <dbReference type="ARBA" id="ARBA00047287"/>
    </source>
</evidence>
<evidence type="ECO:0000256" key="10">
    <source>
        <dbReference type="ARBA" id="ARBA00038890"/>
    </source>
</evidence>
<dbReference type="Proteomes" id="UP000662931">
    <property type="component" value="Chromosome 1"/>
</dbReference>
<keyword evidence="5" id="KW-0819">tRNA processing</keyword>
<feature type="region of interest" description="Disordered" evidence="17">
    <location>
        <begin position="428"/>
        <end position="453"/>
    </location>
</feature>
<evidence type="ECO:0000256" key="7">
    <source>
        <dbReference type="ARBA" id="ARBA00023002"/>
    </source>
</evidence>
<evidence type="ECO:0000256" key="3">
    <source>
        <dbReference type="ARBA" id="ARBA00022643"/>
    </source>
</evidence>
<comment type="catalytic activity">
    <reaction evidence="12">
        <text>5,6-dihydrouridine(16) in tRNA + NADP(+) = uridine(16) in tRNA + NADPH + H(+)</text>
        <dbReference type="Rhea" id="RHEA:53376"/>
        <dbReference type="Rhea" id="RHEA-COMP:13543"/>
        <dbReference type="Rhea" id="RHEA-COMP:13544"/>
        <dbReference type="ChEBI" id="CHEBI:15378"/>
        <dbReference type="ChEBI" id="CHEBI:57783"/>
        <dbReference type="ChEBI" id="CHEBI:58349"/>
        <dbReference type="ChEBI" id="CHEBI:65315"/>
        <dbReference type="ChEBI" id="CHEBI:74443"/>
        <dbReference type="EC" id="1.3.1.88"/>
    </reaction>
    <physiologicalReaction direction="right-to-left" evidence="12">
        <dbReference type="Rhea" id="RHEA:53378"/>
    </physiologicalReaction>
</comment>
<keyword evidence="6" id="KW-0521">NADP</keyword>
<evidence type="ECO:0000256" key="15">
    <source>
        <dbReference type="ARBA" id="ARBA00049447"/>
    </source>
</evidence>
<comment type="catalytic activity">
    <reaction evidence="16">
        <text>5,6-dihydrouridine(17) in tRNA + NADP(+) = uridine(17) in tRNA + NADPH + H(+)</text>
        <dbReference type="Rhea" id="RHEA:53368"/>
        <dbReference type="Rhea" id="RHEA-COMP:13541"/>
        <dbReference type="Rhea" id="RHEA-COMP:13542"/>
        <dbReference type="ChEBI" id="CHEBI:15378"/>
        <dbReference type="ChEBI" id="CHEBI:57783"/>
        <dbReference type="ChEBI" id="CHEBI:58349"/>
        <dbReference type="ChEBI" id="CHEBI:65315"/>
        <dbReference type="ChEBI" id="CHEBI:74443"/>
        <dbReference type="EC" id="1.3.1.88"/>
    </reaction>
    <physiologicalReaction direction="right-to-left" evidence="16">
        <dbReference type="Rhea" id="RHEA:53370"/>
    </physiologicalReaction>
</comment>
<comment type="cofactor">
    <cofactor evidence="1">
        <name>FMN</name>
        <dbReference type="ChEBI" id="CHEBI:58210"/>
    </cofactor>
</comment>
<protein>
    <recommendedName>
        <fullName evidence="10">tRNA-dihydrouridine(16/17) synthase [NAD(P)(+)]</fullName>
        <ecNumber evidence="10">1.3.1.88</ecNumber>
    </recommendedName>
</protein>
<comment type="catalytic activity">
    <reaction evidence="15">
        <text>a 5,6-dihydrouridine in mRNA + NADP(+) = a uridine in mRNA + NADPH + H(+)</text>
        <dbReference type="Rhea" id="RHEA:69855"/>
        <dbReference type="Rhea" id="RHEA-COMP:14658"/>
        <dbReference type="Rhea" id="RHEA-COMP:17789"/>
        <dbReference type="ChEBI" id="CHEBI:15378"/>
        <dbReference type="ChEBI" id="CHEBI:57783"/>
        <dbReference type="ChEBI" id="CHEBI:58349"/>
        <dbReference type="ChEBI" id="CHEBI:65315"/>
        <dbReference type="ChEBI" id="CHEBI:74443"/>
    </reaction>
    <physiologicalReaction direction="right-to-left" evidence="15">
        <dbReference type="Rhea" id="RHEA:69857"/>
    </physiologicalReaction>
</comment>
<sequence length="453" mass="52274">MFLTLRKICTPSIMTVTEKRTTLLPQPKEEELIERKSDIIFTTPPVPKASGFQLFEKLGSPTKIVAPMVDGSELAWRILSRRYGAELCYSPMLHSRLFSENEKFRKTILSPLDGKPGLDRPLIIQFCGNDPDTLLSAAKHVVGRCDAVDINFGCPQGIAKRGHYGSFLMEDWDLVYKLIHKLHTELEIPVTAKIRVFEDWSKSLDYAKMCLSAGAQFLTVHGRTRDMKGQKTGIADWNLIRYIRDNLPEGTIFFTNGNILYQDDVPRCLKETKCNGVMSAEGNLTNPGIFWTQNENKDKLFPRVDKFVREYFEVVKQCGEGESKRCFKTHLFKSLQTFLTMHTDVRAEIATINRKSSWDELERIVKMIEKVVEDIFKKDNIEELDTIKVENLESWGGRYRDVPYWRLQPHFRRINGVDGRSVIRQIVKQKDSKRKADEPADEEDSQNKVRRSE</sequence>
<evidence type="ECO:0000313" key="19">
    <source>
        <dbReference type="EMBL" id="QPG72907.1"/>
    </source>
</evidence>
<evidence type="ECO:0000256" key="13">
    <source>
        <dbReference type="ARBA" id="ARBA00048342"/>
    </source>
</evidence>
<comment type="catalytic activity">
    <reaction evidence="13">
        <text>a 5,6-dihydrouridine in mRNA + NAD(+) = a uridine in mRNA + NADH + H(+)</text>
        <dbReference type="Rhea" id="RHEA:69851"/>
        <dbReference type="Rhea" id="RHEA-COMP:14658"/>
        <dbReference type="Rhea" id="RHEA-COMP:17789"/>
        <dbReference type="ChEBI" id="CHEBI:15378"/>
        <dbReference type="ChEBI" id="CHEBI:57540"/>
        <dbReference type="ChEBI" id="CHEBI:57945"/>
        <dbReference type="ChEBI" id="CHEBI:65315"/>
        <dbReference type="ChEBI" id="CHEBI:74443"/>
    </reaction>
    <physiologicalReaction direction="right-to-left" evidence="13">
        <dbReference type="Rhea" id="RHEA:69853"/>
    </physiologicalReaction>
</comment>
<keyword evidence="2" id="KW-0285">Flavoprotein</keyword>
<dbReference type="EC" id="1.3.1.88" evidence="10"/>
<keyword evidence="3" id="KW-0288">FMN</keyword>
<dbReference type="GeneID" id="62193611"/>
<dbReference type="Gene3D" id="3.20.20.70">
    <property type="entry name" value="Aldolase class I"/>
    <property type="match status" value="1"/>
</dbReference>
<evidence type="ECO:0000256" key="14">
    <source>
        <dbReference type="ARBA" id="ARBA00048934"/>
    </source>
</evidence>
<dbReference type="PROSITE" id="PS01136">
    <property type="entry name" value="UPF0034"/>
    <property type="match status" value="1"/>
</dbReference>
<dbReference type="GO" id="GO:0017150">
    <property type="term" value="F:tRNA dihydrouridine synthase activity"/>
    <property type="evidence" value="ECO:0007669"/>
    <property type="project" value="InterPro"/>
</dbReference>
<dbReference type="SUPFAM" id="SSF51395">
    <property type="entry name" value="FMN-linked oxidoreductases"/>
    <property type="match status" value="1"/>
</dbReference>
<evidence type="ECO:0000256" key="16">
    <source>
        <dbReference type="ARBA" id="ARBA00049467"/>
    </source>
</evidence>
<name>A0A875RSV6_EENNA</name>
<feature type="compositionally biased region" description="Basic and acidic residues" evidence="17">
    <location>
        <begin position="428"/>
        <end position="438"/>
    </location>
</feature>
<dbReference type="AlphaFoldDB" id="A0A875RSV6"/>
<evidence type="ECO:0000256" key="12">
    <source>
        <dbReference type="ARBA" id="ARBA00047652"/>
    </source>
</evidence>
<accession>A0A875RSV6</accession>
<dbReference type="RefSeq" id="XP_038776472.1">
    <property type="nucleotide sequence ID" value="XM_038920544.1"/>
</dbReference>
<keyword evidence="7" id="KW-0560">Oxidoreductase</keyword>
<feature type="domain" description="DUS-like FMN-binding" evidence="18">
    <location>
        <begin position="65"/>
        <end position="370"/>
    </location>
</feature>
<keyword evidence="4" id="KW-0507">mRNA processing</keyword>
<evidence type="ECO:0000256" key="6">
    <source>
        <dbReference type="ARBA" id="ARBA00022857"/>
    </source>
</evidence>
<evidence type="ECO:0000256" key="4">
    <source>
        <dbReference type="ARBA" id="ARBA00022664"/>
    </source>
</evidence>
<evidence type="ECO:0000256" key="1">
    <source>
        <dbReference type="ARBA" id="ARBA00001917"/>
    </source>
</evidence>
<organism evidence="19 20">
    <name type="scientific">Eeniella nana</name>
    <name type="common">Yeast</name>
    <name type="synonym">Brettanomyces nanus</name>
    <dbReference type="NCBI Taxonomy" id="13502"/>
    <lineage>
        <taxon>Eukaryota</taxon>
        <taxon>Fungi</taxon>
        <taxon>Dikarya</taxon>
        <taxon>Ascomycota</taxon>
        <taxon>Saccharomycotina</taxon>
        <taxon>Pichiomycetes</taxon>
        <taxon>Pichiales</taxon>
        <taxon>Pichiaceae</taxon>
        <taxon>Brettanomyces</taxon>
    </lineage>
</organism>
<proteinExistence type="inferred from homology"/>
<dbReference type="OrthoDB" id="272303at2759"/>
<dbReference type="InterPro" id="IPR035587">
    <property type="entry name" value="DUS-like_FMN-bd"/>
</dbReference>